<organism evidence="1">
    <name type="scientific">bioreactor metagenome</name>
    <dbReference type="NCBI Taxonomy" id="1076179"/>
    <lineage>
        <taxon>unclassified sequences</taxon>
        <taxon>metagenomes</taxon>
        <taxon>ecological metagenomes</taxon>
    </lineage>
</organism>
<name>A0A645BEE1_9ZZZZ</name>
<evidence type="ECO:0000313" key="1">
    <source>
        <dbReference type="EMBL" id="MPM63486.1"/>
    </source>
</evidence>
<dbReference type="Pfam" id="PF05402">
    <property type="entry name" value="PqqD"/>
    <property type="match status" value="1"/>
</dbReference>
<accession>A0A645BEE1</accession>
<sequence>MKKNSAEKNDKYNFLLYVPEIKHADFSESDGIVTLYFKHDKPIEKFTSWLVKKSNISDLALDEQGSAVWLLMNGERNIYEIAMEMSKKFGDTKEVAIEKLITYSTYLSRKGWIHFKEVKALDPKEESNKEMN</sequence>
<protein>
    <recommendedName>
        <fullName evidence="2">Coenzyme PQQ synthesis protein D</fullName>
    </recommendedName>
</protein>
<comment type="caution">
    <text evidence="1">The sequence shown here is derived from an EMBL/GenBank/DDBJ whole genome shotgun (WGS) entry which is preliminary data.</text>
</comment>
<dbReference type="InterPro" id="IPR008792">
    <property type="entry name" value="PQQD"/>
</dbReference>
<dbReference type="EMBL" id="VSSQ01019441">
    <property type="protein sequence ID" value="MPM63486.1"/>
    <property type="molecule type" value="Genomic_DNA"/>
</dbReference>
<dbReference type="Gene3D" id="1.10.10.1150">
    <property type="entry name" value="Coenzyme PQQ synthesis protein D (PqqD)"/>
    <property type="match status" value="1"/>
</dbReference>
<reference evidence="1" key="1">
    <citation type="submission" date="2019-08" db="EMBL/GenBank/DDBJ databases">
        <authorList>
            <person name="Kucharzyk K."/>
            <person name="Murdoch R.W."/>
            <person name="Higgins S."/>
            <person name="Loffler F."/>
        </authorList>
    </citation>
    <scope>NUCLEOTIDE SEQUENCE</scope>
</reference>
<dbReference type="InterPro" id="IPR041881">
    <property type="entry name" value="PqqD_sf"/>
</dbReference>
<gene>
    <name evidence="1" type="ORF">SDC9_110366</name>
</gene>
<evidence type="ECO:0008006" key="2">
    <source>
        <dbReference type="Google" id="ProtNLM"/>
    </source>
</evidence>
<dbReference type="AlphaFoldDB" id="A0A645BEE1"/>
<proteinExistence type="predicted"/>